<dbReference type="Pfam" id="PF09261">
    <property type="entry name" value="Alpha-mann_mid"/>
    <property type="match status" value="1"/>
</dbReference>
<keyword evidence="4" id="KW-0326">Glycosidase</keyword>
<name>A0ABP3HAK3_9LACT</name>
<dbReference type="Gene3D" id="1.20.1270.50">
    <property type="entry name" value="Glycoside hydrolase family 38, central domain"/>
    <property type="match status" value="1"/>
</dbReference>
<dbReference type="Gene3D" id="3.20.110.10">
    <property type="entry name" value="Glycoside hydrolase 38, N terminal domain"/>
    <property type="match status" value="1"/>
</dbReference>
<protein>
    <submittedName>
        <fullName evidence="6">Alpha-mannosidase</fullName>
    </submittedName>
</protein>
<evidence type="ECO:0000313" key="6">
    <source>
        <dbReference type="EMBL" id="GAA0365143.1"/>
    </source>
</evidence>
<dbReference type="InterPro" id="IPR041147">
    <property type="entry name" value="GH38_C"/>
</dbReference>
<comment type="caution">
    <text evidence="6">The sequence shown here is derived from an EMBL/GenBank/DDBJ whole genome shotgun (WGS) entry which is preliminary data.</text>
</comment>
<dbReference type="SUPFAM" id="SSF74650">
    <property type="entry name" value="Galactose mutarotase-like"/>
    <property type="match status" value="1"/>
</dbReference>
<dbReference type="CDD" id="cd10789">
    <property type="entry name" value="GH38N_AMII_ER_cytosolic"/>
    <property type="match status" value="1"/>
</dbReference>
<proteinExistence type="inferred from homology"/>
<evidence type="ECO:0000313" key="7">
    <source>
        <dbReference type="Proteomes" id="UP001501166"/>
    </source>
</evidence>
<dbReference type="PANTHER" id="PTHR46017">
    <property type="entry name" value="ALPHA-MANNOSIDASE 2C1"/>
    <property type="match status" value="1"/>
</dbReference>
<dbReference type="InterPro" id="IPR000602">
    <property type="entry name" value="Glyco_hydro_38_N"/>
</dbReference>
<keyword evidence="7" id="KW-1185">Reference proteome</keyword>
<dbReference type="InterPro" id="IPR028995">
    <property type="entry name" value="Glyco_hydro_57/38_cen_sf"/>
</dbReference>
<accession>A0ABP3HAK3</accession>
<keyword evidence="2" id="KW-0479">Metal-binding</keyword>
<dbReference type="SUPFAM" id="SSF88688">
    <property type="entry name" value="Families 57/38 glycoside transferase middle domain"/>
    <property type="match status" value="1"/>
</dbReference>
<dbReference type="SMART" id="SM00872">
    <property type="entry name" value="Alpha-mann_mid"/>
    <property type="match status" value="1"/>
</dbReference>
<keyword evidence="3" id="KW-0378">Hydrolase</keyword>
<dbReference type="Gene3D" id="2.60.40.2220">
    <property type="match status" value="1"/>
</dbReference>
<evidence type="ECO:0000256" key="4">
    <source>
        <dbReference type="ARBA" id="ARBA00023295"/>
    </source>
</evidence>
<feature type="domain" description="Glycoside hydrolase family 38 central" evidence="5">
    <location>
        <begin position="525"/>
        <end position="603"/>
    </location>
</feature>
<sequence>MDYKIDKLLRRIMQLSGFRYMNQKPIEPILFFEDETKKRKYPPKADGGWTEFDKSTLLEGRDAYYWFKVDLTVPPLKEDEKYAVILDFSKFISGRIRELEGYEALAFVNGTIYQGFDQNHKELFLNADYSDSQVELAFMLWTGLEAGGPVQKIEHRLNVLNESVLSHVTDDLYFNAKVLFKTVMDMEERDPAREKLLTILDRTFLYIDWSYPGSEAFYASVEEANTYIVQELEQLENTTYATVTGIGHTHIDVAWLWQLKHTREKSARSFATVMRLMENYPEYVFLQSQPQLYAFIKEDYPELYAQIKERIEEGRWEADGAMWVEPDSNIPSGESLIRQISYGSQFFKKEFNKDMNYLWLPDVFGYSWALPQILKKSGIDMLMTTKLSWNQYNRMPNDTFIWRGLDGSEIYTHFITTPNPNSHDDAIGAVYSGLMEPATVKGIYRNYNNKSLNQNLLLAYGHGDGGGGTDREMVELLDRMMKYDIPSLPKVKTGTAKDYFEELKETIDQAPSTEVDTWDGELYLEYHRGTYTSQAKTKNHNRRLELLYRDTELLSSYRSITEGVAYPQEEIDEGWKAILLNQFHDVLPGCSIKEVYEDSEREYQVAYDNAHTILSHFESDPNGSWTLFNSASWDRSEIVFIEGDFNDDSHFNNQEGTALESVVTDKGAYIYVDSIPAFETLTIHLDSEDKGSSEKGKNPFKTSGNTVDTPFYRIEWNDEGHLISLFDKENKREVLKDKGNLFELFEDKPMAYDAWDIDIYYQEKGRVLKADSITVKDTNSLFAVIEFKYTFNQSSLTQEMKLYANNRRIDFETYLDWQERQQLLKVGFNVDVRTVEATYDIQFGNAKRPTHWNTSWDKARFESVGHQWVDLSETGYGVSLLNDSKYGHDIKDSTMRLTLVTGAIDPDPNADRGEHTFTYSLLPHKGSYLDARTAEEAWDLNNPSRIFEGENLDVEPFLKVASEGTVFIDAFKKADSEEGYVIRLHDHTGGRRQVRLDLLFDAQTITETNLVEKKLGESQVIENNQLEFTLDPFEIKTFLVK</sequence>
<dbReference type="Pfam" id="PF07748">
    <property type="entry name" value="Glyco_hydro_38C"/>
    <property type="match status" value="1"/>
</dbReference>
<dbReference type="InterPro" id="IPR037094">
    <property type="entry name" value="Glyco_hydro_38_cen_sf"/>
</dbReference>
<dbReference type="PANTHER" id="PTHR46017:SF1">
    <property type="entry name" value="ALPHA-MANNOSIDASE 2C1"/>
    <property type="match status" value="1"/>
</dbReference>
<dbReference type="InterPro" id="IPR027291">
    <property type="entry name" value="Glyco_hydro_38_N_sf"/>
</dbReference>
<organism evidence="6 7">
    <name type="scientific">Alkalibacterium iburiense</name>
    <dbReference type="NCBI Taxonomy" id="290589"/>
    <lineage>
        <taxon>Bacteria</taxon>
        <taxon>Bacillati</taxon>
        <taxon>Bacillota</taxon>
        <taxon>Bacilli</taxon>
        <taxon>Lactobacillales</taxon>
        <taxon>Carnobacteriaceae</taxon>
        <taxon>Alkalibacterium</taxon>
    </lineage>
</organism>
<dbReference type="EMBL" id="BAAACW010000108">
    <property type="protein sequence ID" value="GAA0365143.1"/>
    <property type="molecule type" value="Genomic_DNA"/>
</dbReference>
<dbReference type="InterPro" id="IPR011682">
    <property type="entry name" value="Glyco_hydro_38_C"/>
</dbReference>
<evidence type="ECO:0000256" key="1">
    <source>
        <dbReference type="ARBA" id="ARBA00009792"/>
    </source>
</evidence>
<dbReference type="Proteomes" id="UP001501166">
    <property type="component" value="Unassembled WGS sequence"/>
</dbReference>
<evidence type="ECO:0000256" key="3">
    <source>
        <dbReference type="ARBA" id="ARBA00022801"/>
    </source>
</evidence>
<dbReference type="Pfam" id="PF17677">
    <property type="entry name" value="Glyco_hydro38C2"/>
    <property type="match status" value="1"/>
</dbReference>
<dbReference type="InterPro" id="IPR015341">
    <property type="entry name" value="Glyco_hydro_38_cen"/>
</dbReference>
<dbReference type="InterPro" id="IPR011013">
    <property type="entry name" value="Gal_mutarotase_sf_dom"/>
</dbReference>
<gene>
    <name evidence="6" type="ORF">GCM10008932_16710</name>
</gene>
<dbReference type="Pfam" id="PF01074">
    <property type="entry name" value="Glyco_hydro_38N"/>
    <property type="match status" value="1"/>
</dbReference>
<dbReference type="InterPro" id="IPR011330">
    <property type="entry name" value="Glyco_hydro/deAcase_b/a-brl"/>
</dbReference>
<evidence type="ECO:0000256" key="2">
    <source>
        <dbReference type="ARBA" id="ARBA00022723"/>
    </source>
</evidence>
<reference evidence="7" key="1">
    <citation type="journal article" date="2019" name="Int. J. Syst. Evol. Microbiol.">
        <title>The Global Catalogue of Microorganisms (GCM) 10K type strain sequencing project: providing services to taxonomists for standard genome sequencing and annotation.</title>
        <authorList>
            <consortium name="The Broad Institute Genomics Platform"/>
            <consortium name="The Broad Institute Genome Sequencing Center for Infectious Disease"/>
            <person name="Wu L."/>
            <person name="Ma J."/>
        </authorList>
    </citation>
    <scope>NUCLEOTIDE SEQUENCE [LARGE SCALE GENOMIC DNA]</scope>
    <source>
        <strain evidence="7">JCM 12662</strain>
    </source>
</reference>
<comment type="similarity">
    <text evidence="1">Belongs to the glycosyl hydrolase 38 family.</text>
</comment>
<dbReference type="RefSeq" id="WP_343755617.1">
    <property type="nucleotide sequence ID" value="NZ_BAAACW010000108.1"/>
</dbReference>
<evidence type="ECO:0000259" key="5">
    <source>
        <dbReference type="SMART" id="SM00872"/>
    </source>
</evidence>
<dbReference type="SUPFAM" id="SSF88713">
    <property type="entry name" value="Glycoside hydrolase/deacetylase"/>
    <property type="match status" value="1"/>
</dbReference>
<dbReference type="Gene3D" id="2.70.98.30">
    <property type="entry name" value="Golgi alpha-mannosidase II, domain 4"/>
    <property type="match status" value="1"/>
</dbReference>